<protein>
    <submittedName>
        <fullName evidence="1">Uncharacterized protein</fullName>
    </submittedName>
</protein>
<dbReference type="Proteomes" id="UP001062846">
    <property type="component" value="Chromosome 4"/>
</dbReference>
<name>A0ACC0NYZ9_RHOML</name>
<organism evidence="1 2">
    <name type="scientific">Rhododendron molle</name>
    <name type="common">Chinese azalea</name>
    <name type="synonym">Azalea mollis</name>
    <dbReference type="NCBI Taxonomy" id="49168"/>
    <lineage>
        <taxon>Eukaryota</taxon>
        <taxon>Viridiplantae</taxon>
        <taxon>Streptophyta</taxon>
        <taxon>Embryophyta</taxon>
        <taxon>Tracheophyta</taxon>
        <taxon>Spermatophyta</taxon>
        <taxon>Magnoliopsida</taxon>
        <taxon>eudicotyledons</taxon>
        <taxon>Gunneridae</taxon>
        <taxon>Pentapetalae</taxon>
        <taxon>asterids</taxon>
        <taxon>Ericales</taxon>
        <taxon>Ericaceae</taxon>
        <taxon>Ericoideae</taxon>
        <taxon>Rhodoreae</taxon>
        <taxon>Rhododendron</taxon>
    </lineage>
</organism>
<sequence length="142" mass="14986">MEHQPPHKKVATDGPINMPASNSLPPEIRGVPAGAPTASGDSDAGASPSSGQMSCEGISEREEKRKKRRSSEKGRGGRRKSDVVIDGKVKDGCFVVEKRLSDPYDDFTTSIGGDDCEEADFRCYGPGGFAGDFSVCAFSSPS</sequence>
<keyword evidence="2" id="KW-1185">Reference proteome</keyword>
<gene>
    <name evidence="1" type="ORF">RHMOL_Rhmol04G0069700</name>
</gene>
<accession>A0ACC0NYZ9</accession>
<reference evidence="1" key="1">
    <citation type="submission" date="2022-02" db="EMBL/GenBank/DDBJ databases">
        <title>Plant Genome Project.</title>
        <authorList>
            <person name="Zhang R.-G."/>
        </authorList>
    </citation>
    <scope>NUCLEOTIDE SEQUENCE</scope>
    <source>
        <strain evidence="1">AT1</strain>
    </source>
</reference>
<dbReference type="EMBL" id="CM046391">
    <property type="protein sequence ID" value="KAI8558181.1"/>
    <property type="molecule type" value="Genomic_DNA"/>
</dbReference>
<comment type="caution">
    <text evidence="1">The sequence shown here is derived from an EMBL/GenBank/DDBJ whole genome shotgun (WGS) entry which is preliminary data.</text>
</comment>
<proteinExistence type="predicted"/>
<evidence type="ECO:0000313" key="1">
    <source>
        <dbReference type="EMBL" id="KAI8558181.1"/>
    </source>
</evidence>
<evidence type="ECO:0000313" key="2">
    <source>
        <dbReference type="Proteomes" id="UP001062846"/>
    </source>
</evidence>